<name>T1JJF8_STRMM</name>
<dbReference type="STRING" id="126957.T1JJF8"/>
<dbReference type="AlphaFoldDB" id="T1JJF8"/>
<dbReference type="OMA" id="NTSCVEC"/>
<proteinExistence type="predicted"/>
<accession>T1JJF8</accession>
<protein>
    <submittedName>
        <fullName evidence="1">Uncharacterized protein</fullName>
    </submittedName>
</protein>
<organism evidence="1 2">
    <name type="scientific">Strigamia maritima</name>
    <name type="common">European centipede</name>
    <name type="synonym">Geophilus maritimus</name>
    <dbReference type="NCBI Taxonomy" id="126957"/>
    <lineage>
        <taxon>Eukaryota</taxon>
        <taxon>Metazoa</taxon>
        <taxon>Ecdysozoa</taxon>
        <taxon>Arthropoda</taxon>
        <taxon>Myriapoda</taxon>
        <taxon>Chilopoda</taxon>
        <taxon>Pleurostigmophora</taxon>
        <taxon>Geophilomorpha</taxon>
        <taxon>Linotaeniidae</taxon>
        <taxon>Strigamia</taxon>
    </lineage>
</organism>
<dbReference type="HOGENOM" id="CLU_1339062_0_0_1"/>
<reference evidence="1" key="2">
    <citation type="submission" date="2015-02" db="UniProtKB">
        <authorList>
            <consortium name="EnsemblMetazoa"/>
        </authorList>
    </citation>
    <scope>IDENTIFICATION</scope>
</reference>
<dbReference type="EMBL" id="JH429844">
    <property type="status" value="NOT_ANNOTATED_CDS"/>
    <property type="molecule type" value="Genomic_DNA"/>
</dbReference>
<dbReference type="EnsemblMetazoa" id="SMAR013988-RA">
    <property type="protein sequence ID" value="SMAR013988-PA"/>
    <property type="gene ID" value="SMAR013988"/>
</dbReference>
<evidence type="ECO:0000313" key="2">
    <source>
        <dbReference type="Proteomes" id="UP000014500"/>
    </source>
</evidence>
<keyword evidence="2" id="KW-1185">Reference proteome</keyword>
<reference evidence="2" key="1">
    <citation type="submission" date="2011-05" db="EMBL/GenBank/DDBJ databases">
        <authorList>
            <person name="Richards S.R."/>
            <person name="Qu J."/>
            <person name="Jiang H."/>
            <person name="Jhangiani S.N."/>
            <person name="Agravi P."/>
            <person name="Goodspeed R."/>
            <person name="Gross S."/>
            <person name="Mandapat C."/>
            <person name="Jackson L."/>
            <person name="Mathew T."/>
            <person name="Pu L."/>
            <person name="Thornton R."/>
            <person name="Saada N."/>
            <person name="Wilczek-Boney K.B."/>
            <person name="Lee S."/>
            <person name="Kovar C."/>
            <person name="Wu Y."/>
            <person name="Scherer S.E."/>
            <person name="Worley K.C."/>
            <person name="Muzny D.M."/>
            <person name="Gibbs R."/>
        </authorList>
    </citation>
    <scope>NUCLEOTIDE SEQUENCE</scope>
    <source>
        <strain evidence="2">Brora</strain>
    </source>
</reference>
<dbReference type="PhylomeDB" id="T1JJF8"/>
<dbReference type="Proteomes" id="UP000014500">
    <property type="component" value="Unassembled WGS sequence"/>
</dbReference>
<evidence type="ECO:0000313" key="1">
    <source>
        <dbReference type="EnsemblMetazoa" id="SMAR013988-PA"/>
    </source>
</evidence>
<sequence>MSVSSLIQPPKRASVAFNRVDLLVKMRKLSQAKKDQRAKEIDIFHEEIENILSNPEAFNTEKEDTESDISDTEVKDCLLYYLRGFVIRKLVNTSCVECLHSVKLDVSPENAESLLTDIRSKGKLLHPTSKLVKLLSFVENIIESNLKELTNDNNFSKISYEIVHSNDLTNLKIGCSDLNHSSHLTSQTIHFYITCRLFFYESFQC</sequence>